<proteinExistence type="predicted"/>
<dbReference type="Proteomes" id="UP000265882">
    <property type="component" value="Unassembled WGS sequence"/>
</dbReference>
<evidence type="ECO:0000313" key="1">
    <source>
        <dbReference type="EMBL" id="RJP16111.1"/>
    </source>
</evidence>
<gene>
    <name evidence="1" type="ORF">C4520_19035</name>
</gene>
<dbReference type="EMBL" id="QZKU01000128">
    <property type="protein sequence ID" value="RJP16111.1"/>
    <property type="molecule type" value="Genomic_DNA"/>
</dbReference>
<dbReference type="AlphaFoldDB" id="A0A3A4NLQ7"/>
<organism evidence="1 2">
    <name type="scientific">Abyssobacteria bacterium (strain SURF_5)</name>
    <dbReference type="NCBI Taxonomy" id="2093360"/>
    <lineage>
        <taxon>Bacteria</taxon>
        <taxon>Pseudomonadati</taxon>
        <taxon>Candidatus Hydrogenedentota</taxon>
        <taxon>Candidatus Abyssobacteria</taxon>
    </lineage>
</organism>
<comment type="caution">
    <text evidence="1">The sequence shown here is derived from an EMBL/GenBank/DDBJ whole genome shotgun (WGS) entry which is preliminary data.</text>
</comment>
<protein>
    <submittedName>
        <fullName evidence="1">Uncharacterized protein</fullName>
    </submittedName>
</protein>
<name>A0A3A4NLQ7_ABYX5</name>
<reference evidence="1 2" key="1">
    <citation type="journal article" date="2017" name="ISME J.">
        <title>Energy and carbon metabolisms in a deep terrestrial subsurface fluid microbial community.</title>
        <authorList>
            <person name="Momper L."/>
            <person name="Jungbluth S.P."/>
            <person name="Lee M.D."/>
            <person name="Amend J.P."/>
        </authorList>
    </citation>
    <scope>NUCLEOTIDE SEQUENCE [LARGE SCALE GENOMIC DNA]</scope>
    <source>
        <strain evidence="1">SURF_5</strain>
    </source>
</reference>
<sequence>MKEPFEIYVNRINDILEHVIAPEIESDYIRGQVFAVIELLSQLQGRIEHRHDFIVQDIESGRETIRMLISALSTAGVPVPADICGAAQPLNFLEMTGLQLRDERERIERTLSKALDIVHERRSEISDPEAIERAALEQIQQGIFRDLMLFRPQRFERISRSKRKGDSA</sequence>
<evidence type="ECO:0000313" key="2">
    <source>
        <dbReference type="Proteomes" id="UP000265882"/>
    </source>
</evidence>
<accession>A0A3A4NLQ7</accession>